<comment type="subcellular location">
    <subcellularLocation>
        <location evidence="1">Cell outer membrane</location>
    </subcellularLocation>
</comment>
<evidence type="ECO:0000256" key="4">
    <source>
        <dbReference type="ARBA" id="ARBA00023136"/>
    </source>
</evidence>
<name>L1NAD1_9PORP</name>
<dbReference type="CDD" id="cd08977">
    <property type="entry name" value="SusD"/>
    <property type="match status" value="1"/>
</dbReference>
<dbReference type="Gene3D" id="1.10.3780.10">
    <property type="entry name" value="SusD-like"/>
    <property type="match status" value="1"/>
</dbReference>
<dbReference type="HOGENOM" id="CLU_015553_1_2_10"/>
<evidence type="ECO:0000313" key="9">
    <source>
        <dbReference type="Proteomes" id="UP000010408"/>
    </source>
</evidence>
<evidence type="ECO:0000256" key="5">
    <source>
        <dbReference type="ARBA" id="ARBA00023237"/>
    </source>
</evidence>
<sequence length="519" mass="57168">MSMNKKMLRGTLTLGLLGVLGLSSCTKDLDRFPTNGDTAPRVYDSPEKTLQAFAKVYGAFALTGNGDGGDIAGIDEGTSDFLRGLFNLQELPTESGICAWGDGGVPDLHAISWSASNPIIRGFYYRSIYQIKLASEFLKNTADKSSDATIKTYRAEARFLRAYQYWVLIDLFGNPPFIDESTPTGKVYPRQISRSELFSYVESELKAIESDLMEPKANEYGRADKAAAWALLSRLYLNAEVYTGTERYADAAAYAERVISSNKYTLHTKYENLFLADNNLNNPEVLLSINYDGTSSQNWGGMTFLVNSSTSADAKTATGKNMGVGGGWAGNRATKALLDLFGSNTATDTRCLMKATTPVISDVTKFDQGVYVYKFRNVTSAGANGSNGDHCDTDFPLFRLSELYLNYAEAAIRGKADGTKGLQYLNLVRARAYGNATGNYTALPSLDELLNERGREFYWEAQRRTDLIRFGKFTSATYLWPWKGGVAAGKGLDAYRTLYPIPSDDLQANPEKLRQNPGY</sequence>
<dbReference type="InterPro" id="IPR033985">
    <property type="entry name" value="SusD-like_N"/>
</dbReference>
<evidence type="ECO:0000256" key="3">
    <source>
        <dbReference type="ARBA" id="ARBA00022729"/>
    </source>
</evidence>
<dbReference type="Gene3D" id="1.25.40.390">
    <property type="match status" value="1"/>
</dbReference>
<comment type="similarity">
    <text evidence="2">Belongs to the SusD family.</text>
</comment>
<gene>
    <name evidence="8" type="ORF">HMPREF9134_01497</name>
</gene>
<evidence type="ECO:0000259" key="6">
    <source>
        <dbReference type="Pfam" id="PF07980"/>
    </source>
</evidence>
<evidence type="ECO:0000259" key="7">
    <source>
        <dbReference type="Pfam" id="PF14322"/>
    </source>
</evidence>
<dbReference type="AlphaFoldDB" id="L1NAD1"/>
<protein>
    <submittedName>
        <fullName evidence="8">SusD family protein</fullName>
    </submittedName>
</protein>
<dbReference type="SUPFAM" id="SSF48452">
    <property type="entry name" value="TPR-like"/>
    <property type="match status" value="1"/>
</dbReference>
<dbReference type="Gene3D" id="1.25.40.10">
    <property type="entry name" value="Tetratricopeptide repeat domain"/>
    <property type="match status" value="1"/>
</dbReference>
<dbReference type="EMBL" id="AMEQ01000040">
    <property type="protein sequence ID" value="EKY00167.1"/>
    <property type="molecule type" value="Genomic_DNA"/>
</dbReference>
<dbReference type="GO" id="GO:0009279">
    <property type="term" value="C:cell outer membrane"/>
    <property type="evidence" value="ECO:0007669"/>
    <property type="project" value="UniProtKB-SubCell"/>
</dbReference>
<dbReference type="InterPro" id="IPR012944">
    <property type="entry name" value="SusD_RagB_dom"/>
</dbReference>
<dbReference type="PROSITE" id="PS51257">
    <property type="entry name" value="PROKAR_LIPOPROTEIN"/>
    <property type="match status" value="1"/>
</dbReference>
<dbReference type="STRING" id="1127696.HMPREF9134_01497"/>
<comment type="caution">
    <text evidence="8">The sequence shown here is derived from an EMBL/GenBank/DDBJ whole genome shotgun (WGS) entry which is preliminary data.</text>
</comment>
<evidence type="ECO:0000256" key="2">
    <source>
        <dbReference type="ARBA" id="ARBA00006275"/>
    </source>
</evidence>
<organism evidence="8 9">
    <name type="scientific">Porphyromonas catoniae F0037</name>
    <dbReference type="NCBI Taxonomy" id="1127696"/>
    <lineage>
        <taxon>Bacteria</taxon>
        <taxon>Pseudomonadati</taxon>
        <taxon>Bacteroidota</taxon>
        <taxon>Bacteroidia</taxon>
        <taxon>Bacteroidales</taxon>
        <taxon>Porphyromonadaceae</taxon>
        <taxon>Porphyromonas</taxon>
    </lineage>
</organism>
<dbReference type="InterPro" id="IPR011990">
    <property type="entry name" value="TPR-like_helical_dom_sf"/>
</dbReference>
<feature type="domain" description="RagB/SusD" evidence="6">
    <location>
        <begin position="348"/>
        <end position="519"/>
    </location>
</feature>
<proteinExistence type="inferred from homology"/>
<feature type="domain" description="SusD-like N-terminal" evidence="7">
    <location>
        <begin position="124"/>
        <end position="237"/>
    </location>
</feature>
<keyword evidence="5" id="KW-0998">Cell outer membrane</keyword>
<dbReference type="Pfam" id="PF14322">
    <property type="entry name" value="SusD-like_3"/>
    <property type="match status" value="1"/>
</dbReference>
<dbReference type="PATRIC" id="fig|1127696.3.peg.1351"/>
<evidence type="ECO:0000256" key="1">
    <source>
        <dbReference type="ARBA" id="ARBA00004442"/>
    </source>
</evidence>
<accession>L1NAD1</accession>
<dbReference type="eggNOG" id="COG3637">
    <property type="taxonomic scope" value="Bacteria"/>
</dbReference>
<reference evidence="8 9" key="1">
    <citation type="submission" date="2012-05" db="EMBL/GenBank/DDBJ databases">
        <authorList>
            <person name="Weinstock G."/>
            <person name="Sodergren E."/>
            <person name="Lobos E.A."/>
            <person name="Fulton L."/>
            <person name="Fulton R."/>
            <person name="Courtney L."/>
            <person name="Fronick C."/>
            <person name="O'Laughlin M."/>
            <person name="Godfrey J."/>
            <person name="Wilson R.M."/>
            <person name="Miner T."/>
            <person name="Farmer C."/>
            <person name="Delehaunty K."/>
            <person name="Cordes M."/>
            <person name="Minx P."/>
            <person name="Tomlinson C."/>
            <person name="Chen J."/>
            <person name="Wollam A."/>
            <person name="Pepin K.H."/>
            <person name="Bhonagiri V."/>
            <person name="Zhang X."/>
            <person name="Suruliraj S."/>
            <person name="Warren W."/>
            <person name="Mitreva M."/>
            <person name="Mardis E.R."/>
            <person name="Wilson R.K."/>
        </authorList>
    </citation>
    <scope>NUCLEOTIDE SEQUENCE [LARGE SCALE GENOMIC DNA]</scope>
    <source>
        <strain evidence="8 9">F0037</strain>
    </source>
</reference>
<evidence type="ECO:0000313" key="8">
    <source>
        <dbReference type="EMBL" id="EKY00167.1"/>
    </source>
</evidence>
<keyword evidence="3" id="KW-0732">Signal</keyword>
<dbReference type="Pfam" id="PF07980">
    <property type="entry name" value="SusD_RagB"/>
    <property type="match status" value="1"/>
</dbReference>
<dbReference type="Proteomes" id="UP000010408">
    <property type="component" value="Unassembled WGS sequence"/>
</dbReference>
<keyword evidence="4" id="KW-0472">Membrane</keyword>